<name>A0A1X6WWI3_9MICO</name>
<dbReference type="Pfam" id="PF13483">
    <property type="entry name" value="Lactamase_B_3"/>
    <property type="match status" value="1"/>
</dbReference>
<evidence type="ECO:0000256" key="1">
    <source>
        <dbReference type="SAM" id="MobiDB-lite"/>
    </source>
</evidence>
<organism evidence="2 3">
    <name type="scientific">Brachybacterium nesterenkovii</name>
    <dbReference type="NCBI Taxonomy" id="47847"/>
    <lineage>
        <taxon>Bacteria</taxon>
        <taxon>Bacillati</taxon>
        <taxon>Actinomycetota</taxon>
        <taxon>Actinomycetes</taxon>
        <taxon>Micrococcales</taxon>
        <taxon>Dermabacteraceae</taxon>
        <taxon>Brachybacterium</taxon>
    </lineage>
</organism>
<proteinExistence type="predicted"/>
<dbReference type="EMBL" id="FWFG01000039">
    <property type="protein sequence ID" value="SLM89892.1"/>
    <property type="molecule type" value="Genomic_DNA"/>
</dbReference>
<accession>A0A1X6WWI3</accession>
<dbReference type="PANTHER" id="PTHR43546:SF3">
    <property type="entry name" value="UPF0173 METAL-DEPENDENT HYDROLASE MJ1163"/>
    <property type="match status" value="1"/>
</dbReference>
<evidence type="ECO:0000313" key="2">
    <source>
        <dbReference type="EMBL" id="SLM89892.1"/>
    </source>
</evidence>
<dbReference type="Proteomes" id="UP000195981">
    <property type="component" value="Unassembled WGS sequence"/>
</dbReference>
<evidence type="ECO:0000313" key="3">
    <source>
        <dbReference type="Proteomes" id="UP000195981"/>
    </source>
</evidence>
<dbReference type="InterPro" id="IPR050114">
    <property type="entry name" value="UPF0173_UPF0282_UlaG_hydrolase"/>
</dbReference>
<feature type="compositionally biased region" description="Gly residues" evidence="1">
    <location>
        <begin position="149"/>
        <end position="161"/>
    </location>
</feature>
<dbReference type="Gene3D" id="3.60.15.10">
    <property type="entry name" value="Ribonuclease Z/Hydroxyacylglutathione hydrolase-like"/>
    <property type="match status" value="1"/>
</dbReference>
<keyword evidence="3" id="KW-1185">Reference proteome</keyword>
<gene>
    <name evidence="2" type="ORF">FM110_04300</name>
</gene>
<dbReference type="OrthoDB" id="3190691at2"/>
<feature type="compositionally biased region" description="Low complexity" evidence="1">
    <location>
        <begin position="162"/>
        <end position="174"/>
    </location>
</feature>
<reference evidence="2 3" key="1">
    <citation type="submission" date="2017-02" db="EMBL/GenBank/DDBJ databases">
        <authorList>
            <person name="Peterson S.W."/>
        </authorList>
    </citation>
    <scope>NUCLEOTIDE SEQUENCE [LARGE SCALE GENOMIC DNA]</scope>
    <source>
        <strain evidence="2 3">CIP104813</strain>
    </source>
</reference>
<dbReference type="RefSeq" id="WP_087102996.1">
    <property type="nucleotide sequence ID" value="NZ_FWFG01000039.1"/>
</dbReference>
<protein>
    <recommendedName>
        <fullName evidence="4">Metallo-beta-lactamase domain-containing protein</fullName>
    </recommendedName>
</protein>
<dbReference type="AlphaFoldDB" id="A0A1X6WWI3"/>
<dbReference type="PANTHER" id="PTHR43546">
    <property type="entry name" value="UPF0173 METAL-DEPENDENT HYDROLASE MJ1163-RELATED"/>
    <property type="match status" value="1"/>
</dbReference>
<feature type="region of interest" description="Disordered" evidence="1">
    <location>
        <begin position="141"/>
        <end position="188"/>
    </location>
</feature>
<dbReference type="InterPro" id="IPR036866">
    <property type="entry name" value="RibonucZ/Hydroxyglut_hydro"/>
</dbReference>
<sequence length="274" mass="28265">MKIRHLLHSCLLVEAAGLRLLVDPGGFSPAAAKQTRLDAVLITHQHPDHVDPEALAVLLAANPTAEVIAEPETSEEVASLVAEAPGGRAVLPLAAGQAHILTGLDDQSLRISAHGGRHAVIHPDIPRVGNVGYVLEVVAEDESESEAGTGAGTEAGTGAGTEAGAEAGAEAGTEAGAGGRDGAASPRLGITGDSLEPIEAFHGIDALAFPVVAPWSKMRETIDFLREVRPRLALPVHDAVASPEGRAIYLRQSTALAPAGTEVRDWPAERVIEL</sequence>
<evidence type="ECO:0008006" key="4">
    <source>
        <dbReference type="Google" id="ProtNLM"/>
    </source>
</evidence>
<dbReference type="SUPFAM" id="SSF56281">
    <property type="entry name" value="Metallo-hydrolase/oxidoreductase"/>
    <property type="match status" value="1"/>
</dbReference>